<keyword evidence="2" id="KW-1185">Reference proteome</keyword>
<evidence type="ECO:0000313" key="1">
    <source>
        <dbReference type="EMBL" id="QUC07282.1"/>
    </source>
</evidence>
<dbReference type="EMBL" id="CP072384">
    <property type="protein sequence ID" value="QUC07282.1"/>
    <property type="molecule type" value="Genomic_DNA"/>
</dbReference>
<protein>
    <submittedName>
        <fullName evidence="1">Uncharacterized protein</fullName>
    </submittedName>
</protein>
<sequence length="64" mass="6677">MLNYLRMGLLLIVVIAGLLLPITGEAVMAWIAGGGFILVLVLSHPAVGKCAGSDRDQAGQSTQR</sequence>
<reference evidence="1 2" key="1">
    <citation type="submission" date="2021-03" db="EMBL/GenBank/DDBJ databases">
        <title>Human Oral Microbial Genomes.</title>
        <authorList>
            <person name="Johnston C.D."/>
            <person name="Chen T."/>
            <person name="Dewhirst F.E."/>
        </authorList>
    </citation>
    <scope>NUCLEOTIDE SEQUENCE [LARGE SCALE GENOMIC DNA]</scope>
    <source>
        <strain evidence="1 2">DSMZ 100122</strain>
    </source>
</reference>
<accession>A0ABX7Y290</accession>
<evidence type="ECO:0000313" key="2">
    <source>
        <dbReference type="Proteomes" id="UP000678513"/>
    </source>
</evidence>
<dbReference type="Proteomes" id="UP000678513">
    <property type="component" value="Chromosome"/>
</dbReference>
<gene>
    <name evidence="1" type="ORF">J5A65_10065</name>
</gene>
<organism evidence="1 2">
    <name type="scientific">Arachnia rubra</name>
    <dbReference type="NCBI Taxonomy" id="1547448"/>
    <lineage>
        <taxon>Bacteria</taxon>
        <taxon>Bacillati</taxon>
        <taxon>Actinomycetota</taxon>
        <taxon>Actinomycetes</taxon>
        <taxon>Propionibacteriales</taxon>
        <taxon>Propionibacteriaceae</taxon>
        <taxon>Arachnia</taxon>
    </lineage>
</organism>
<proteinExistence type="predicted"/>
<name>A0ABX7Y290_9ACTN</name>
<dbReference type="RefSeq" id="WP_212321639.1">
    <property type="nucleotide sequence ID" value="NZ_AP024463.1"/>
</dbReference>